<protein>
    <submittedName>
        <fullName evidence="2">Uncharacterized protein</fullName>
    </submittedName>
</protein>
<dbReference type="RefSeq" id="WP_378320659.1">
    <property type="nucleotide sequence ID" value="NZ_JBHUHY010000013.1"/>
</dbReference>
<keyword evidence="1" id="KW-1133">Transmembrane helix</keyword>
<name>A0ABW5AXB4_9FLAO</name>
<organism evidence="2 3">
    <name type="scientific">Aquimarina celericrescens</name>
    <dbReference type="NCBI Taxonomy" id="1964542"/>
    <lineage>
        <taxon>Bacteria</taxon>
        <taxon>Pseudomonadati</taxon>
        <taxon>Bacteroidota</taxon>
        <taxon>Flavobacteriia</taxon>
        <taxon>Flavobacteriales</taxon>
        <taxon>Flavobacteriaceae</taxon>
        <taxon>Aquimarina</taxon>
    </lineage>
</organism>
<feature type="transmembrane region" description="Helical" evidence="1">
    <location>
        <begin position="92"/>
        <end position="111"/>
    </location>
</feature>
<dbReference type="Proteomes" id="UP001597344">
    <property type="component" value="Unassembled WGS sequence"/>
</dbReference>
<evidence type="ECO:0000256" key="1">
    <source>
        <dbReference type="SAM" id="Phobius"/>
    </source>
</evidence>
<keyword evidence="1" id="KW-0812">Transmembrane</keyword>
<keyword evidence="3" id="KW-1185">Reference proteome</keyword>
<reference evidence="3" key="1">
    <citation type="journal article" date="2019" name="Int. J. Syst. Evol. Microbiol.">
        <title>The Global Catalogue of Microorganisms (GCM) 10K type strain sequencing project: providing services to taxonomists for standard genome sequencing and annotation.</title>
        <authorList>
            <consortium name="The Broad Institute Genomics Platform"/>
            <consortium name="The Broad Institute Genome Sequencing Center for Infectious Disease"/>
            <person name="Wu L."/>
            <person name="Ma J."/>
        </authorList>
    </citation>
    <scope>NUCLEOTIDE SEQUENCE [LARGE SCALE GENOMIC DNA]</scope>
    <source>
        <strain evidence="3">DT92</strain>
    </source>
</reference>
<gene>
    <name evidence="2" type="ORF">ACFSJT_12700</name>
</gene>
<evidence type="ECO:0000313" key="3">
    <source>
        <dbReference type="Proteomes" id="UP001597344"/>
    </source>
</evidence>
<dbReference type="EMBL" id="JBHUHY010000013">
    <property type="protein sequence ID" value="MFD2187653.1"/>
    <property type="molecule type" value="Genomic_DNA"/>
</dbReference>
<proteinExistence type="predicted"/>
<accession>A0ABW5AXB4</accession>
<comment type="caution">
    <text evidence="2">The sequence shown here is derived from an EMBL/GenBank/DDBJ whole genome shotgun (WGS) entry which is preliminary data.</text>
</comment>
<keyword evidence="1" id="KW-0472">Membrane</keyword>
<evidence type="ECO:0000313" key="2">
    <source>
        <dbReference type="EMBL" id="MFD2187653.1"/>
    </source>
</evidence>
<sequence>MKTEYIVLKETTLTNNCPECYSNDGMVLSFKQEKQKSKLLVRTKKNVIESIECSKCENAIYPGQWTMDIERVYDYHKKTITSKPSSLKFTGLFYILLFIVLAIVGVGYVYAYHPNLLGLTS</sequence>